<evidence type="ECO:0000313" key="2">
    <source>
        <dbReference type="Proteomes" id="UP001060085"/>
    </source>
</evidence>
<dbReference type="Proteomes" id="UP001060085">
    <property type="component" value="Linkage Group LG08"/>
</dbReference>
<evidence type="ECO:0000313" key="1">
    <source>
        <dbReference type="EMBL" id="KAI5649170.1"/>
    </source>
</evidence>
<protein>
    <submittedName>
        <fullName evidence="1">Uncharacterized protein</fullName>
    </submittedName>
</protein>
<comment type="caution">
    <text evidence="1">The sequence shown here is derived from an EMBL/GenBank/DDBJ whole genome shotgun (WGS) entry which is preliminary data.</text>
</comment>
<proteinExistence type="predicted"/>
<keyword evidence="2" id="KW-1185">Reference proteome</keyword>
<organism evidence="1 2">
    <name type="scientific">Catharanthus roseus</name>
    <name type="common">Madagascar periwinkle</name>
    <name type="synonym">Vinca rosea</name>
    <dbReference type="NCBI Taxonomy" id="4058"/>
    <lineage>
        <taxon>Eukaryota</taxon>
        <taxon>Viridiplantae</taxon>
        <taxon>Streptophyta</taxon>
        <taxon>Embryophyta</taxon>
        <taxon>Tracheophyta</taxon>
        <taxon>Spermatophyta</taxon>
        <taxon>Magnoliopsida</taxon>
        <taxon>eudicotyledons</taxon>
        <taxon>Gunneridae</taxon>
        <taxon>Pentapetalae</taxon>
        <taxon>asterids</taxon>
        <taxon>lamiids</taxon>
        <taxon>Gentianales</taxon>
        <taxon>Apocynaceae</taxon>
        <taxon>Rauvolfioideae</taxon>
        <taxon>Vinceae</taxon>
        <taxon>Catharanthinae</taxon>
        <taxon>Catharanthus</taxon>
    </lineage>
</organism>
<reference evidence="2" key="1">
    <citation type="journal article" date="2023" name="Nat. Plants">
        <title>Single-cell RNA sequencing provides a high-resolution roadmap for understanding the multicellular compartmentation of specialized metabolism.</title>
        <authorList>
            <person name="Sun S."/>
            <person name="Shen X."/>
            <person name="Li Y."/>
            <person name="Li Y."/>
            <person name="Wang S."/>
            <person name="Li R."/>
            <person name="Zhang H."/>
            <person name="Shen G."/>
            <person name="Guo B."/>
            <person name="Wei J."/>
            <person name="Xu J."/>
            <person name="St-Pierre B."/>
            <person name="Chen S."/>
            <person name="Sun C."/>
        </authorList>
    </citation>
    <scope>NUCLEOTIDE SEQUENCE [LARGE SCALE GENOMIC DNA]</scope>
</reference>
<name>A0ACB9ZP08_CATRO</name>
<gene>
    <name evidence="1" type="ORF">M9H77_35175</name>
</gene>
<dbReference type="EMBL" id="CM044708">
    <property type="protein sequence ID" value="KAI5649170.1"/>
    <property type="molecule type" value="Genomic_DNA"/>
</dbReference>
<sequence>MKKPMEIDSPDASNGSIHGKQENGLHLYPVEALAGGEGLPYAPNDWPNPGDKWTWKVGRRIATHGGHFLDRYLYPPKHLRDPRAVKHGFASKQSVEQFVRMKFPNVDVNEFFALFSWKIPAKRRYAVRDRSIHLSPGNEDELPMEEFAEPSNSDSQIGVPACKAGNRTCSSLEAGNSPSRFLPCDICCNEPGFCRDCCCILCCKTINSTHGGYSYIRCEALVGAYTCGHVAHINCGLRACLAGTVGGSIGLDAEYYCRRCDSRSDLVPHVQKLVKTCQIIGSRNEIEEILEVSICILRGSQTESAKQLLHYISLAMEKLKSGADFEDVWKEEYEVTVKPGEPCNGENGDVVYTDQKNHPKCKASSPPTFSSESDHLVESILFEDDIDQILLELKKSQESEYIIAEKALTAKKTFIRDLFEQLEYEKSELSRTTSSSTDDAEALQDRVRARMDQIKREIKKLEAMKKVAKGFGRTSKRILRKHFGVEIEKN</sequence>
<accession>A0ACB9ZP08</accession>